<evidence type="ECO:0000256" key="6">
    <source>
        <dbReference type="ARBA" id="ARBA00022679"/>
    </source>
</evidence>
<proteinExistence type="inferred from homology"/>
<evidence type="ECO:0000256" key="13">
    <source>
        <dbReference type="PIRSR" id="PIRSR603542-2"/>
    </source>
</evidence>
<keyword evidence="7" id="KW-0259">Enterobactin biosynthesis</keyword>
<evidence type="ECO:0000259" key="14">
    <source>
        <dbReference type="Pfam" id="PF01648"/>
    </source>
</evidence>
<comment type="cofactor">
    <cofactor evidence="13">
        <name>Mg(2+)</name>
        <dbReference type="ChEBI" id="CHEBI:18420"/>
    </cofactor>
</comment>
<evidence type="ECO:0000256" key="3">
    <source>
        <dbReference type="ARBA" id="ARBA00008342"/>
    </source>
</evidence>
<dbReference type="GO" id="GO:0008897">
    <property type="term" value="F:holo-[acyl-carrier-protein] synthase activity"/>
    <property type="evidence" value="ECO:0007669"/>
    <property type="project" value="InterPro"/>
</dbReference>
<evidence type="ECO:0000259" key="15">
    <source>
        <dbReference type="Pfam" id="PF17837"/>
    </source>
</evidence>
<evidence type="ECO:0000256" key="5">
    <source>
        <dbReference type="ARBA" id="ARBA00019087"/>
    </source>
</evidence>
<protein>
    <recommendedName>
        <fullName evidence="5">Enterobactin synthase component D</fullName>
    </recommendedName>
    <alternativeName>
        <fullName evidence="8">4'-phosphopantetheinyl transferase EntD</fullName>
    </alternativeName>
    <alternativeName>
        <fullName evidence="9">Enterochelin synthase D</fullName>
    </alternativeName>
</protein>
<dbReference type="OrthoDB" id="8210607at2"/>
<comment type="subunit">
    <text evidence="4">EntB, EntD, EntE, and EntF form a multienzyme complex called enterobactin synthase.</text>
</comment>
<evidence type="ECO:0000256" key="8">
    <source>
        <dbReference type="ARBA" id="ARBA00029894"/>
    </source>
</evidence>
<dbReference type="AlphaFoldDB" id="A0A099K7N8"/>
<comment type="catalytic activity">
    <reaction evidence="11">
        <text>apo-[peptidyl-carrier protein] + CoA = holo-[peptidyl-carrier protein] + adenosine 3',5'-bisphosphate + H(+)</text>
        <dbReference type="Rhea" id="RHEA:46228"/>
        <dbReference type="Rhea" id="RHEA-COMP:11479"/>
        <dbReference type="Rhea" id="RHEA-COMP:11480"/>
        <dbReference type="ChEBI" id="CHEBI:15378"/>
        <dbReference type="ChEBI" id="CHEBI:29999"/>
        <dbReference type="ChEBI" id="CHEBI:57287"/>
        <dbReference type="ChEBI" id="CHEBI:58343"/>
        <dbReference type="ChEBI" id="CHEBI:64479"/>
    </reaction>
</comment>
<dbReference type="UniPathway" id="UPA00017"/>
<feature type="binding site" evidence="13">
    <location>
        <position position="130"/>
    </location>
    <ligand>
        <name>Mg(2+)</name>
        <dbReference type="ChEBI" id="CHEBI:18420"/>
    </ligand>
</feature>
<dbReference type="Pfam" id="PF01648">
    <property type="entry name" value="ACPS"/>
    <property type="match status" value="1"/>
</dbReference>
<organism evidence="16 17">
    <name type="scientific">Colwellia psychrerythraea</name>
    <name type="common">Vibrio psychroerythus</name>
    <dbReference type="NCBI Taxonomy" id="28229"/>
    <lineage>
        <taxon>Bacteria</taxon>
        <taxon>Pseudomonadati</taxon>
        <taxon>Pseudomonadota</taxon>
        <taxon>Gammaproteobacteria</taxon>
        <taxon>Alteromonadales</taxon>
        <taxon>Colwelliaceae</taxon>
        <taxon>Colwellia</taxon>
    </lineage>
</organism>
<dbReference type="PATRIC" id="fig|28229.3.peg.4605"/>
<dbReference type="EMBL" id="JQEC01000074">
    <property type="protein sequence ID" value="KGJ86794.1"/>
    <property type="molecule type" value="Genomic_DNA"/>
</dbReference>
<feature type="binding site" evidence="13">
    <location>
        <position position="132"/>
    </location>
    <ligand>
        <name>Mg(2+)</name>
        <dbReference type="ChEBI" id="CHEBI:18420"/>
    </ligand>
</feature>
<dbReference type="InterPro" id="IPR008278">
    <property type="entry name" value="4-PPantetheinyl_Trfase_dom"/>
</dbReference>
<feature type="domain" description="4'-phosphopantetheinyl transferase N-terminal" evidence="15">
    <location>
        <begin position="56"/>
        <end position="119"/>
    </location>
</feature>
<feature type="binding site" evidence="12">
    <location>
        <position position="72"/>
    </location>
    <ligand>
        <name>CoA</name>
        <dbReference type="ChEBI" id="CHEBI:57287"/>
    </ligand>
</feature>
<comment type="similarity">
    <text evidence="3">Belongs to the P-Pant transferase superfamily. EntD family.</text>
</comment>
<feature type="binding site" evidence="12">
    <location>
        <begin position="108"/>
        <end position="109"/>
    </location>
    <ligand>
        <name>CoA</name>
        <dbReference type="ChEBI" id="CHEBI:57287"/>
    </ligand>
</feature>
<evidence type="ECO:0000256" key="12">
    <source>
        <dbReference type="PIRSR" id="PIRSR603542-1"/>
    </source>
</evidence>
<gene>
    <name evidence="16" type="ORF">GAB14E_4621</name>
</gene>
<dbReference type="GO" id="GO:0009366">
    <property type="term" value="C:enterobactin synthetase complex"/>
    <property type="evidence" value="ECO:0007669"/>
    <property type="project" value="InterPro"/>
</dbReference>
<dbReference type="RefSeq" id="WP_052094135.1">
    <property type="nucleotide sequence ID" value="NZ_JQEC01000074.1"/>
</dbReference>
<evidence type="ECO:0000313" key="17">
    <source>
        <dbReference type="Proteomes" id="UP000029868"/>
    </source>
</evidence>
<feature type="binding site" evidence="12">
    <location>
        <position position="185"/>
    </location>
    <ligand>
        <name>CoA</name>
        <dbReference type="ChEBI" id="CHEBI:57287"/>
    </ligand>
</feature>
<reference evidence="16 17" key="1">
    <citation type="submission" date="2014-08" db="EMBL/GenBank/DDBJ databases">
        <title>Genomic and Phenotypic Diversity of Colwellia psychrerythraea strains from Disparate Marine Basins.</title>
        <authorList>
            <person name="Techtmann S.M."/>
            <person name="Stelling S.C."/>
            <person name="Utturkar S.M."/>
            <person name="Alshibli N."/>
            <person name="Harris A."/>
            <person name="Brown S.D."/>
            <person name="Hazen T.C."/>
        </authorList>
    </citation>
    <scope>NUCLEOTIDE SEQUENCE [LARGE SCALE GENOMIC DNA]</scope>
    <source>
        <strain evidence="16 17">GAB14E</strain>
    </source>
</reference>
<evidence type="ECO:0000256" key="10">
    <source>
        <dbReference type="ARBA" id="ARBA00049176"/>
    </source>
</evidence>
<feature type="binding site" evidence="12">
    <location>
        <position position="181"/>
    </location>
    <ligand>
        <name>CoA</name>
        <dbReference type="ChEBI" id="CHEBI:57287"/>
    </ligand>
</feature>
<keyword evidence="13" id="KW-0460">Magnesium</keyword>
<evidence type="ECO:0000313" key="16">
    <source>
        <dbReference type="EMBL" id="KGJ86794.1"/>
    </source>
</evidence>
<sequence length="248" mass="28111">MNQANLNLVNKASFISVNDDPSIFLPKHILLTSCDYQLSLLNTQQYQKLNVALPESIKKSVIKRQAEYLAGRYAGILCLEKLGFKNTQIPIGKHRSPVWPCNVVGSITHTNTRAMSAVAWKKNCSYLGIDHENILTLECISEIKRSIINIKEEILLSEICKNKTNNLDFESVFTLIFSVKESLFKALYPSVGFYFDFSVAEVINICCKKESVSIILLQDLTYEFKKGKVLTGKFHFDKSSVFTIIIQQ</sequence>
<dbReference type="GO" id="GO:0009239">
    <property type="term" value="P:enterobactin biosynthetic process"/>
    <property type="evidence" value="ECO:0007669"/>
    <property type="project" value="UniProtKB-UniPathway"/>
</dbReference>
<dbReference type="InterPro" id="IPR003542">
    <property type="entry name" value="Enbac_synth_compD-like"/>
</dbReference>
<dbReference type="Proteomes" id="UP000029868">
    <property type="component" value="Unassembled WGS sequence"/>
</dbReference>
<evidence type="ECO:0000256" key="2">
    <source>
        <dbReference type="ARBA" id="ARBA00004993"/>
    </source>
</evidence>
<dbReference type="InterPro" id="IPR041354">
    <property type="entry name" value="4PPT_N"/>
</dbReference>
<comment type="catalytic activity">
    <reaction evidence="10">
        <text>apo-[aryl-carrier protein] + CoA = holo-[aryl-carrier protein] + adenosine 3',5'-bisphosphate + H(+)</text>
        <dbReference type="Rhea" id="RHEA:48404"/>
        <dbReference type="Rhea" id="RHEA-COMP:15903"/>
        <dbReference type="Rhea" id="RHEA-COMP:17557"/>
        <dbReference type="ChEBI" id="CHEBI:15378"/>
        <dbReference type="ChEBI" id="CHEBI:29999"/>
        <dbReference type="ChEBI" id="CHEBI:57287"/>
        <dbReference type="ChEBI" id="CHEBI:58343"/>
        <dbReference type="ChEBI" id="CHEBI:64479"/>
    </reaction>
</comment>
<keyword evidence="13" id="KW-0479">Metal-binding</keyword>
<evidence type="ECO:0000256" key="1">
    <source>
        <dbReference type="ARBA" id="ARBA00003937"/>
    </source>
</evidence>
<comment type="function">
    <text evidence="1">Involved in the biosynthesis of the siderophore enterobactin (enterochelin), which is a macrocyclic trimeric lactone of N-(2,3-dihydroxybenzoyl)-serine. The serine trilactone serves as a scaffolding for the three catechol functionalities that provide hexadentate coordination for the tightly ligated iron(2+) atoms. Plays an essential role in the assembly of the enterobactin by catalyzing the transfer of the 4'-phosphopantetheine (Ppant) moiety from coenzyme A to the apo-domains of both EntB (ArCP domain) and EntF (PCP domain) to yield their holo-forms which make them competent for the activation of 2,3-dihydroxybenzoate (DHB) and L-serine, respectively.</text>
</comment>
<dbReference type="PANTHER" id="PTHR38096">
    <property type="entry name" value="ENTEROBACTIN SYNTHASE COMPONENT D"/>
    <property type="match status" value="1"/>
</dbReference>
<dbReference type="Pfam" id="PF17837">
    <property type="entry name" value="4PPT_N"/>
    <property type="match status" value="1"/>
</dbReference>
<evidence type="ECO:0000256" key="7">
    <source>
        <dbReference type="ARBA" id="ARBA00023191"/>
    </source>
</evidence>
<feature type="binding site" evidence="12">
    <location>
        <position position="130"/>
    </location>
    <ligand>
        <name>CoA</name>
        <dbReference type="ChEBI" id="CHEBI:57287"/>
    </ligand>
</feature>
<dbReference type="GO" id="GO:0000287">
    <property type="term" value="F:magnesium ion binding"/>
    <property type="evidence" value="ECO:0007669"/>
    <property type="project" value="InterPro"/>
</dbReference>
<accession>A0A099K7N8</accession>
<evidence type="ECO:0000256" key="9">
    <source>
        <dbReference type="ARBA" id="ARBA00031996"/>
    </source>
</evidence>
<dbReference type="GO" id="GO:0005886">
    <property type="term" value="C:plasma membrane"/>
    <property type="evidence" value="ECO:0007669"/>
    <property type="project" value="TreeGrafter"/>
</dbReference>
<feature type="binding site" evidence="12">
    <location>
        <position position="64"/>
    </location>
    <ligand>
        <name>CoA</name>
        <dbReference type="ChEBI" id="CHEBI:57287"/>
    </ligand>
</feature>
<feature type="domain" description="4'-phosphopantetheinyl transferase" evidence="14">
    <location>
        <begin position="127"/>
        <end position="215"/>
    </location>
</feature>
<comment type="caution">
    <text evidence="16">The sequence shown here is derived from an EMBL/GenBank/DDBJ whole genome shotgun (WGS) entry which is preliminary data.</text>
</comment>
<name>A0A099K7N8_COLPS</name>
<dbReference type="PANTHER" id="PTHR38096:SF1">
    <property type="entry name" value="ENTEROBACTIN SYNTHASE COMPONENT D"/>
    <property type="match status" value="1"/>
</dbReference>
<evidence type="ECO:0000256" key="4">
    <source>
        <dbReference type="ARBA" id="ARBA00011503"/>
    </source>
</evidence>
<dbReference type="InterPro" id="IPR037143">
    <property type="entry name" value="4-PPantetheinyl_Trfase_dom_sf"/>
</dbReference>
<dbReference type="PRINTS" id="PR01399">
    <property type="entry name" value="ENTSNTHTASED"/>
</dbReference>
<dbReference type="SUPFAM" id="SSF56214">
    <property type="entry name" value="4'-phosphopantetheinyl transferase"/>
    <property type="match status" value="1"/>
</dbReference>
<comment type="pathway">
    <text evidence="2">Siderophore biosynthesis; enterobactin biosynthesis.</text>
</comment>
<evidence type="ECO:0000256" key="11">
    <source>
        <dbReference type="ARBA" id="ARBA00049191"/>
    </source>
</evidence>
<keyword evidence="6 16" id="KW-0808">Transferase</keyword>